<evidence type="ECO:0000259" key="2">
    <source>
        <dbReference type="Pfam" id="PF16903"/>
    </source>
</evidence>
<dbReference type="InterPro" id="IPR016112">
    <property type="entry name" value="VP_dsDNA_II"/>
</dbReference>
<feature type="domain" description="Major capsid protein C-terminal" evidence="1">
    <location>
        <begin position="311"/>
        <end position="514"/>
    </location>
</feature>
<dbReference type="EMBL" id="MN739944">
    <property type="protein sequence ID" value="QHT79044.1"/>
    <property type="molecule type" value="Genomic_DNA"/>
</dbReference>
<dbReference type="Pfam" id="PF16903">
    <property type="entry name" value="Capsid_N"/>
    <property type="match status" value="1"/>
</dbReference>
<dbReference type="SUPFAM" id="SSF49749">
    <property type="entry name" value="Group II dsDNA viruses VP"/>
    <property type="match status" value="2"/>
</dbReference>
<evidence type="ECO:0000259" key="1">
    <source>
        <dbReference type="Pfam" id="PF04451"/>
    </source>
</evidence>
<dbReference type="InterPro" id="IPR007542">
    <property type="entry name" value="MCP_C"/>
</dbReference>
<dbReference type="AlphaFoldDB" id="A0A6C0HF30"/>
<dbReference type="GO" id="GO:0005198">
    <property type="term" value="F:structural molecule activity"/>
    <property type="evidence" value="ECO:0007669"/>
    <property type="project" value="InterPro"/>
</dbReference>
<accession>A0A6C0HF30</accession>
<dbReference type="InterPro" id="IPR038519">
    <property type="entry name" value="MCP_C_sf"/>
</dbReference>
<name>A0A6C0HF30_9ZZZZ</name>
<evidence type="ECO:0008006" key="4">
    <source>
        <dbReference type="Google" id="ProtNLM"/>
    </source>
</evidence>
<dbReference type="InterPro" id="IPR031654">
    <property type="entry name" value="Capsid_N"/>
</dbReference>
<dbReference type="Gene3D" id="2.70.9.20">
    <property type="entry name" value="Major capsid protein Vp54"/>
    <property type="match status" value="1"/>
</dbReference>
<organism evidence="3">
    <name type="scientific">viral metagenome</name>
    <dbReference type="NCBI Taxonomy" id="1070528"/>
    <lineage>
        <taxon>unclassified sequences</taxon>
        <taxon>metagenomes</taxon>
        <taxon>organismal metagenomes</taxon>
    </lineage>
</organism>
<proteinExistence type="predicted"/>
<feature type="domain" description="Major capsid protein N-terminal" evidence="2">
    <location>
        <begin position="26"/>
        <end position="245"/>
    </location>
</feature>
<reference evidence="3" key="1">
    <citation type="journal article" date="2020" name="Nature">
        <title>Giant virus diversity and host interactions through global metagenomics.</title>
        <authorList>
            <person name="Schulz F."/>
            <person name="Roux S."/>
            <person name="Paez-Espino D."/>
            <person name="Jungbluth S."/>
            <person name="Walsh D.A."/>
            <person name="Denef V.J."/>
            <person name="McMahon K.D."/>
            <person name="Konstantinidis K.T."/>
            <person name="Eloe-Fadrosh E.A."/>
            <person name="Kyrpides N.C."/>
            <person name="Woyke T."/>
        </authorList>
    </citation>
    <scope>NUCLEOTIDE SEQUENCE</scope>
    <source>
        <strain evidence="3">GVMAG-M-3300023179-97</strain>
    </source>
</reference>
<sequence length="519" mass="58754">MPGGGLLALVSYGTQNVILNGNPDFTYFYKVFKRHSHFAVESATIPLDGPNELFYDQSIKVRAKIPRIADLVTDMVFVFDIPDIYSKFVTPSSQRTSQYEFQWNRYLGAHIISNIGFYVGGTKVQEFDSDYMITKAHADYNSDTIQKWRYMIGDTNELHDPANGIYSGGQVNSVYPTVVPQQGSAQQTNRPSIPRQTIYVPLPLWFSESFSKALPLVGLQYHECEIQITLRPIQELYSILDPAGNRVRPGYHVTSPPNLTQNGLPTYSSVYDASGTISSFLTDFGFTAPLNNTWFLNPRLQASYIYLTDAERKIFASTPLTYLINQVTTINNPNIYTRTTIDLELSNPITRILILPRRSDSYNYRNQVANYTNWVVNTKAPWSVTPNATILQNALFSSGLLIPNSQPQIINSLRILLDGNEYQEEKPIDFYIRVQPFRTIIGANSLESRYLPILNFSLSSPNEQPSGSVNASRIRLFQIDLNPWALPTNPTYVYDITMFVENINFFIVESGYGGVKYAL</sequence>
<dbReference type="Gene3D" id="2.70.9.10">
    <property type="entry name" value="Adenovirus Type 2 Hexon, domain 4"/>
    <property type="match status" value="1"/>
</dbReference>
<evidence type="ECO:0000313" key="3">
    <source>
        <dbReference type="EMBL" id="QHT79044.1"/>
    </source>
</evidence>
<protein>
    <recommendedName>
        <fullName evidence="4">Major capsid protein N-terminal domain-containing protein</fullName>
    </recommendedName>
</protein>
<dbReference type="Pfam" id="PF04451">
    <property type="entry name" value="Capsid_NCLDV"/>
    <property type="match status" value="1"/>
</dbReference>